<dbReference type="InterPro" id="IPR036928">
    <property type="entry name" value="AS_sf"/>
</dbReference>
<dbReference type="Gene3D" id="3.90.1300.10">
    <property type="entry name" value="Amidase signature (AS) domain"/>
    <property type="match status" value="1"/>
</dbReference>
<dbReference type="Pfam" id="PF01425">
    <property type="entry name" value="Amidase"/>
    <property type="match status" value="1"/>
</dbReference>
<dbReference type="SUPFAM" id="SSF75304">
    <property type="entry name" value="Amidase signature (AS) enzymes"/>
    <property type="match status" value="1"/>
</dbReference>
<dbReference type="InterPro" id="IPR020556">
    <property type="entry name" value="Amidase_CS"/>
</dbReference>
<evidence type="ECO:0000256" key="1">
    <source>
        <dbReference type="ARBA" id="ARBA00009199"/>
    </source>
</evidence>
<name>A0A1E1XGT8_9ACAR</name>
<dbReference type="InterPro" id="IPR052739">
    <property type="entry name" value="FAAH2"/>
</dbReference>
<feature type="binding site" evidence="3">
    <location>
        <begin position="226"/>
        <end position="229"/>
    </location>
    <ligand>
        <name>substrate</name>
    </ligand>
</feature>
<feature type="active site" description="Acyl-ester intermediate" evidence="2">
    <location>
        <position position="229"/>
    </location>
</feature>
<evidence type="ECO:0000259" key="5">
    <source>
        <dbReference type="Pfam" id="PF01425"/>
    </source>
</evidence>
<reference evidence="6" key="1">
    <citation type="journal article" date="2017" name="Front. Cell. Infect. Microbiol.">
        <title>The Distinct Transcriptional Response of the Midgut of Amblyomma sculptum and Amblyomma aureolatum Ticks to Rickettsia rickettsii Correlates to Their Differences in Susceptibility to Infection.</title>
        <authorList>
            <person name="Martins L.A."/>
            <person name="Galletti M.F.B.M."/>
            <person name="Ribeiro J.M."/>
            <person name="Fujita A."/>
            <person name="Costa F.B."/>
            <person name="Labruna M.B."/>
            <person name="Daffre S."/>
            <person name="Fogaca A.C."/>
        </authorList>
    </citation>
    <scope>NUCLEOTIDE SEQUENCE</scope>
</reference>
<dbReference type="PANTHER" id="PTHR43372:SF4">
    <property type="entry name" value="FATTY-ACID AMIDE HYDROLASE 2"/>
    <property type="match status" value="1"/>
</dbReference>
<evidence type="ECO:0000256" key="2">
    <source>
        <dbReference type="PIRSR" id="PIRSR001221-1"/>
    </source>
</evidence>
<feature type="active site" description="Charge relay system" evidence="2">
    <location>
        <position position="205"/>
    </location>
</feature>
<dbReference type="EMBL" id="GFAC01000693">
    <property type="protein sequence ID" value="JAT98495.1"/>
    <property type="molecule type" value="mRNA"/>
</dbReference>
<comment type="similarity">
    <text evidence="1">Belongs to the amidase family.</text>
</comment>
<proteinExistence type="evidence at transcript level"/>
<feature type="binding site" evidence="3">
    <location>
        <position position="179"/>
    </location>
    <ligand>
        <name>substrate</name>
    </ligand>
</feature>
<feature type="transmembrane region" description="Helical" evidence="4">
    <location>
        <begin position="12"/>
        <end position="34"/>
    </location>
</feature>
<organism evidence="6">
    <name type="scientific">Amblyomma aureolatum</name>
    <dbReference type="NCBI Taxonomy" id="187763"/>
    <lineage>
        <taxon>Eukaryota</taxon>
        <taxon>Metazoa</taxon>
        <taxon>Ecdysozoa</taxon>
        <taxon>Arthropoda</taxon>
        <taxon>Chelicerata</taxon>
        <taxon>Arachnida</taxon>
        <taxon>Acari</taxon>
        <taxon>Parasitiformes</taxon>
        <taxon>Ixodida</taxon>
        <taxon>Ixodoidea</taxon>
        <taxon>Ixodidae</taxon>
        <taxon>Amblyomminae</taxon>
        <taxon>Amblyomma</taxon>
    </lineage>
</organism>
<sequence length="531" mass="58083">MASFREGLAALFLEAFVFFWCNIVRFLFWLRYFLVQSRRAPPIKNELLLRSATRLAADIREGKIKSADVVAAYISRIKEVQPLLNAVIEDVYEEALRKAEEVDRLVASGSRTVQQLEQEQPLLGVPITTKNSVAVKGMRYDVGSAFSKGRRANQDSVIVTKLRAAGAIVVAMTNVPEQLLWTDCENKLDGATKNPYDTRRVPGGSSGGEGSLIGAGGSVLGIGTDIAGSIRLPCAVCGIFGHKPTAGAVSPDGLLPDVGTMGKYNTAGPMCRYAEDLPLMLSVMAGEKAAELRLDSQVLLRNLNVFYMEDEGSFLFSRVKSECRKAVREVIDFIRNDHGVEVSRLEVPELRYGAPKWIRAYQESKSRPLHDVFRPGSTGINHAAELLRILAGSCPNTAAAILLCWVSTLSCVSSERALAAFRGTLDHLRDYLEALLGDDGVFILPATTAPAAYHHQELFFPDGFNFTCVFNVLQVPVSVCPVLRTSDGLPVAVQVVARRGNDRLCLAVAKEIERKFGGWVEPARAKQRLRG</sequence>
<feature type="domain" description="Amidase" evidence="5">
    <location>
        <begin position="68"/>
        <end position="506"/>
    </location>
</feature>
<dbReference type="PROSITE" id="PS00571">
    <property type="entry name" value="AMIDASES"/>
    <property type="match status" value="1"/>
</dbReference>
<dbReference type="AlphaFoldDB" id="A0A1E1XGT8"/>
<dbReference type="GO" id="GO:0012505">
    <property type="term" value="C:endomembrane system"/>
    <property type="evidence" value="ECO:0007669"/>
    <property type="project" value="TreeGrafter"/>
</dbReference>
<dbReference type="PANTHER" id="PTHR43372">
    <property type="entry name" value="FATTY-ACID AMIDE HYDROLASE"/>
    <property type="match status" value="1"/>
</dbReference>
<evidence type="ECO:0000256" key="4">
    <source>
        <dbReference type="SAM" id="Phobius"/>
    </source>
</evidence>
<protein>
    <submittedName>
        <fullName evidence="6">Putative amidase</fullName>
    </submittedName>
</protein>
<keyword evidence="4" id="KW-1133">Transmembrane helix</keyword>
<keyword evidence="4" id="KW-0812">Transmembrane</keyword>
<evidence type="ECO:0000256" key="3">
    <source>
        <dbReference type="PIRSR" id="PIRSR001221-2"/>
    </source>
</evidence>
<accession>A0A1E1XGT8</accession>
<evidence type="ECO:0000313" key="6">
    <source>
        <dbReference type="EMBL" id="JAT98495.1"/>
    </source>
</evidence>
<feature type="binding site" evidence="3">
    <location>
        <position position="205"/>
    </location>
    <ligand>
        <name>substrate</name>
    </ligand>
</feature>
<keyword evidence="4" id="KW-0472">Membrane</keyword>
<feature type="active site" description="Charge relay system" evidence="2">
    <location>
        <position position="130"/>
    </location>
</feature>
<dbReference type="PIRSF" id="PIRSF001221">
    <property type="entry name" value="Amidase_fungi"/>
    <property type="match status" value="1"/>
</dbReference>
<dbReference type="InterPro" id="IPR023631">
    <property type="entry name" value="Amidase_dom"/>
</dbReference>